<dbReference type="Gene3D" id="1.20.1610.10">
    <property type="entry name" value="alpha-1,2-mannosidases domains"/>
    <property type="match status" value="1"/>
</dbReference>
<evidence type="ECO:0000256" key="1">
    <source>
        <dbReference type="SAM" id="MobiDB-lite"/>
    </source>
</evidence>
<dbReference type="InterPro" id="IPR008928">
    <property type="entry name" value="6-hairpin_glycosidase_sf"/>
</dbReference>
<accession>A0A2A4F4H7</accession>
<dbReference type="InterPro" id="IPR050883">
    <property type="entry name" value="PNGase"/>
</dbReference>
<dbReference type="InterPro" id="IPR005887">
    <property type="entry name" value="GH92_a_mannosidase_put"/>
</dbReference>
<dbReference type="PANTHER" id="PTHR12143:SF39">
    <property type="entry name" value="SECRETED PROTEIN"/>
    <property type="match status" value="1"/>
</dbReference>
<dbReference type="InterPro" id="IPR012939">
    <property type="entry name" value="Glyco_hydro_92"/>
</dbReference>
<evidence type="ECO:0000313" key="3">
    <source>
        <dbReference type="EMBL" id="PCE28743.1"/>
    </source>
</evidence>
<gene>
    <name evidence="3" type="ORF">BWP39_00705</name>
</gene>
<proteinExistence type="predicted"/>
<dbReference type="SUPFAM" id="SSF48208">
    <property type="entry name" value="Six-hairpin glycosidases"/>
    <property type="match status" value="1"/>
</dbReference>
<reference evidence="3 4" key="1">
    <citation type="submission" date="2017-01" db="EMBL/GenBank/DDBJ databases">
        <title>Whole-Genome Shotgun Sequencing of Two beta-Proteobacterial Species in Search of the Bulgecin Biosynthetic Cluster.</title>
        <authorList>
            <person name="Horsman M.E."/>
            <person name="Marous D.R."/>
            <person name="Li R."/>
            <person name="Oliver R.A."/>
            <person name="Byun B."/>
            <person name="Emrich S.J."/>
            <person name="Boggess B."/>
            <person name="Townsend C.A."/>
            <person name="Mobashery S."/>
        </authorList>
    </citation>
    <scope>NUCLEOTIDE SEQUENCE [LARGE SCALE GENOMIC DNA]</scope>
    <source>
        <strain evidence="3 4">ATCC 31363</strain>
    </source>
</reference>
<comment type="caution">
    <text evidence="3">The sequence shown here is derived from an EMBL/GenBank/DDBJ whole genome shotgun (WGS) entry which is preliminary data.</text>
</comment>
<evidence type="ECO:0000313" key="4">
    <source>
        <dbReference type="Proteomes" id="UP000218022"/>
    </source>
</evidence>
<evidence type="ECO:0000259" key="2">
    <source>
        <dbReference type="Pfam" id="PF07971"/>
    </source>
</evidence>
<dbReference type="Gene3D" id="1.20.1050.60">
    <property type="entry name" value="alpha-1,2-mannosidase"/>
    <property type="match status" value="1"/>
</dbReference>
<feature type="domain" description="Glycosyl hydrolase family 92" evidence="2">
    <location>
        <begin position="275"/>
        <end position="752"/>
    </location>
</feature>
<dbReference type="InterPro" id="IPR014718">
    <property type="entry name" value="GH-type_carb-bd"/>
</dbReference>
<dbReference type="GO" id="GO:0005829">
    <property type="term" value="C:cytosol"/>
    <property type="evidence" value="ECO:0007669"/>
    <property type="project" value="TreeGrafter"/>
</dbReference>
<dbReference type="NCBIfam" id="TIGR01180">
    <property type="entry name" value="aman2_put"/>
    <property type="match status" value="1"/>
</dbReference>
<dbReference type="GO" id="GO:0006516">
    <property type="term" value="P:glycoprotein catabolic process"/>
    <property type="evidence" value="ECO:0007669"/>
    <property type="project" value="TreeGrafter"/>
</dbReference>
<name>A0A2A4F4H7_9BURK</name>
<feature type="region of interest" description="Disordered" evidence="1">
    <location>
        <begin position="20"/>
        <end position="40"/>
    </location>
</feature>
<dbReference type="GO" id="GO:0005975">
    <property type="term" value="P:carbohydrate metabolic process"/>
    <property type="evidence" value="ECO:0007669"/>
    <property type="project" value="InterPro"/>
</dbReference>
<dbReference type="Gene3D" id="3.30.2080.10">
    <property type="entry name" value="GH92 mannosidase domain"/>
    <property type="match status" value="1"/>
</dbReference>
<sequence>MLAGCGGDVHSVNSLAKTSVPAGSGAGAATPATGGTTTPTTAVAQTPVVMQLTQYVNERIGTNNGGGTSLLAGLPAGMVQWGPDTPNPGGINQWTTTGYFDGATTISDFSLTHLSGTGCHDGGGGLPVMPGTASGSSGAFSSTNETTKPGYYGVTLSNGIHTELTATLRSGLGRFTWPAGKSAQLTLTAKSEDYSSGGNIAWGGKSAPTTVSGSFKGGNFCNDSQSYTVYFYATFDQSFTAKTQGSKATLTFTPVANTPLVVNMRVGLSYTSVANAQANLQQEQAGANGALVTFDTAAANADAAWNTRLNTIQVSGGSASNTTKFYTALYHASLAPSVISDVNGNYPVFGSSSGLDANGKPGQTGKNSAGQTRVQYTTFSSWDTYRSLMPLLAVIAPHDVSDMMQSLVNDGLACGNAFPQWIEGTNNSNVMPADTVSTIIAQSYLYGATDFDTASALKIMLNDETNPSAECVNIAVLPGLSDYTKLGYLPDDDNIVVDSSHSNGTSSTTLEYATTDFAVSRFAQAMGDSTNAAVLLTRSHNWVNLMKPNATQVNNVSVTQLQPRNQDGSWPAYTSSDPVEGTAEEYTWMVPFNIGGLFNMLGGDQAVISRLTAFEPQLVMTNEPMFATPWLYNWTSRPDKTQAVVANIAATQYLATPSGLPGNDDEGATSGWFIWAALGLYPMVPAEPGFTVASPLFTNETIYFGNGKTLTITANTPQTYIQSMTVNGAAYNSTWLPFDTVKNGATIVFNLGASAPVPAWGAYQSAQPVPPSPGGA</sequence>
<organism evidence="3 4">
    <name type="scientific">Paraburkholderia acidicola</name>
    <dbReference type="NCBI Taxonomy" id="1912599"/>
    <lineage>
        <taxon>Bacteria</taxon>
        <taxon>Pseudomonadati</taxon>
        <taxon>Pseudomonadota</taxon>
        <taxon>Betaproteobacteria</taxon>
        <taxon>Burkholderiales</taxon>
        <taxon>Burkholderiaceae</taxon>
        <taxon>Paraburkholderia</taxon>
    </lineage>
</organism>
<dbReference type="PANTHER" id="PTHR12143">
    <property type="entry name" value="PEPTIDE N-GLYCANASE PNGASE -RELATED"/>
    <property type="match status" value="1"/>
</dbReference>
<dbReference type="AlphaFoldDB" id="A0A2A4F4H7"/>
<dbReference type="Proteomes" id="UP000218022">
    <property type="component" value="Unassembled WGS sequence"/>
</dbReference>
<protein>
    <recommendedName>
        <fullName evidence="2">Glycosyl hydrolase family 92 domain-containing protein</fullName>
    </recommendedName>
</protein>
<dbReference type="GO" id="GO:0030246">
    <property type="term" value="F:carbohydrate binding"/>
    <property type="evidence" value="ECO:0007669"/>
    <property type="project" value="InterPro"/>
</dbReference>
<dbReference type="Gene3D" id="2.70.98.10">
    <property type="match status" value="1"/>
</dbReference>
<dbReference type="EMBL" id="MTZV01000001">
    <property type="protein sequence ID" value="PCE28743.1"/>
    <property type="molecule type" value="Genomic_DNA"/>
</dbReference>
<dbReference type="Pfam" id="PF07971">
    <property type="entry name" value="Glyco_hydro_92"/>
    <property type="match status" value="1"/>
</dbReference>
<dbReference type="GO" id="GO:0000224">
    <property type="term" value="F:peptide-N4-(N-acetyl-beta-glucosaminyl)asparagine amidase activity"/>
    <property type="evidence" value="ECO:0007669"/>
    <property type="project" value="TreeGrafter"/>
</dbReference>